<proteinExistence type="predicted"/>
<dbReference type="Proteomes" id="UP001279734">
    <property type="component" value="Unassembled WGS sequence"/>
</dbReference>
<accession>A0AAD3TFK9</accession>
<evidence type="ECO:0000313" key="2">
    <source>
        <dbReference type="Proteomes" id="UP001279734"/>
    </source>
</evidence>
<protein>
    <submittedName>
        <fullName evidence="1">Uncharacterized protein</fullName>
    </submittedName>
</protein>
<organism evidence="1 2">
    <name type="scientific">Nepenthes gracilis</name>
    <name type="common">Slender pitcher plant</name>
    <dbReference type="NCBI Taxonomy" id="150966"/>
    <lineage>
        <taxon>Eukaryota</taxon>
        <taxon>Viridiplantae</taxon>
        <taxon>Streptophyta</taxon>
        <taxon>Embryophyta</taxon>
        <taxon>Tracheophyta</taxon>
        <taxon>Spermatophyta</taxon>
        <taxon>Magnoliopsida</taxon>
        <taxon>eudicotyledons</taxon>
        <taxon>Gunneridae</taxon>
        <taxon>Pentapetalae</taxon>
        <taxon>Caryophyllales</taxon>
        <taxon>Nepenthaceae</taxon>
        <taxon>Nepenthes</taxon>
    </lineage>
</organism>
<reference evidence="1" key="1">
    <citation type="submission" date="2023-05" db="EMBL/GenBank/DDBJ databases">
        <title>Nepenthes gracilis genome sequencing.</title>
        <authorList>
            <person name="Fukushima K."/>
        </authorList>
    </citation>
    <scope>NUCLEOTIDE SEQUENCE</scope>
    <source>
        <strain evidence="1">SING2019-196</strain>
    </source>
</reference>
<keyword evidence="2" id="KW-1185">Reference proteome</keyword>
<sequence>MVPSSCVKDKLPSIENPPTPVGAVAVLSTHANTLTFTAACAILPDGSVSDSLNGNHGCKTAALFGWWDTNC</sequence>
<dbReference type="EMBL" id="BSYO01000033">
    <property type="protein sequence ID" value="GMH27891.1"/>
    <property type="molecule type" value="Genomic_DNA"/>
</dbReference>
<dbReference type="AlphaFoldDB" id="A0AAD3TFK9"/>
<comment type="caution">
    <text evidence="1">The sequence shown here is derived from an EMBL/GenBank/DDBJ whole genome shotgun (WGS) entry which is preliminary data.</text>
</comment>
<evidence type="ECO:0000313" key="1">
    <source>
        <dbReference type="EMBL" id="GMH27891.1"/>
    </source>
</evidence>
<name>A0AAD3TFK9_NEPGR</name>
<gene>
    <name evidence="1" type="ORF">Nepgr_029734</name>
</gene>